<name>A0A251SF01_HELAN</name>
<organism evidence="2 3">
    <name type="scientific">Helianthus annuus</name>
    <name type="common">Common sunflower</name>
    <dbReference type="NCBI Taxonomy" id="4232"/>
    <lineage>
        <taxon>Eukaryota</taxon>
        <taxon>Viridiplantae</taxon>
        <taxon>Streptophyta</taxon>
        <taxon>Embryophyta</taxon>
        <taxon>Tracheophyta</taxon>
        <taxon>Spermatophyta</taxon>
        <taxon>Magnoliopsida</taxon>
        <taxon>eudicotyledons</taxon>
        <taxon>Gunneridae</taxon>
        <taxon>Pentapetalae</taxon>
        <taxon>asterids</taxon>
        <taxon>campanulids</taxon>
        <taxon>Asterales</taxon>
        <taxon>Asteraceae</taxon>
        <taxon>Asteroideae</taxon>
        <taxon>Heliantheae alliance</taxon>
        <taxon>Heliantheae</taxon>
        <taxon>Helianthus</taxon>
    </lineage>
</organism>
<dbReference type="EMBL" id="CM007903">
    <property type="protein sequence ID" value="OTF97121.1"/>
    <property type="molecule type" value="Genomic_DNA"/>
</dbReference>
<proteinExistence type="predicted"/>
<evidence type="ECO:0000313" key="1">
    <source>
        <dbReference type="EMBL" id="KAF5767520.1"/>
    </source>
</evidence>
<evidence type="ECO:0000313" key="3">
    <source>
        <dbReference type="Proteomes" id="UP000215914"/>
    </source>
</evidence>
<dbReference type="AlphaFoldDB" id="A0A251SF01"/>
<keyword evidence="3" id="KW-1185">Reference proteome</keyword>
<gene>
    <name evidence="2" type="ORF">HannXRQ_Chr14g0431101</name>
    <name evidence="1" type="ORF">HanXRQr2_Chr14g0625261</name>
</gene>
<sequence>MTDIKQEEVVVEEEEHHSWPVVLITNASKSSKPREKAMRRTPGIMFQRLLPGQGRMCSHRSLYGCALTIDRSSNCKGHNKIILLCS</sequence>
<dbReference type="Gramene" id="mRNA:HanXRQr2_Chr14g0625261">
    <property type="protein sequence ID" value="mRNA:HanXRQr2_Chr14g0625261"/>
    <property type="gene ID" value="HanXRQr2_Chr14g0625261"/>
</dbReference>
<accession>A0A251SF01</accession>
<protein>
    <submittedName>
        <fullName evidence="2">Uncharacterized protein</fullName>
    </submittedName>
</protein>
<reference evidence="2" key="2">
    <citation type="submission" date="2017-02" db="EMBL/GenBank/DDBJ databases">
        <title>Sunflower complete genome.</title>
        <authorList>
            <person name="Langlade N."/>
            <person name="Munos S."/>
        </authorList>
    </citation>
    <scope>NUCLEOTIDE SEQUENCE [LARGE SCALE GENOMIC DNA]</scope>
    <source>
        <tissue evidence="2">Leaves</tissue>
    </source>
</reference>
<reference evidence="1 3" key="1">
    <citation type="journal article" date="2017" name="Nature">
        <title>The sunflower genome provides insights into oil metabolism, flowering and Asterid evolution.</title>
        <authorList>
            <person name="Badouin H."/>
            <person name="Gouzy J."/>
            <person name="Grassa C.J."/>
            <person name="Murat F."/>
            <person name="Staton S.E."/>
            <person name="Cottret L."/>
            <person name="Lelandais-Briere C."/>
            <person name="Owens G.L."/>
            <person name="Carrere S."/>
            <person name="Mayjonade B."/>
            <person name="Legrand L."/>
            <person name="Gill N."/>
            <person name="Kane N.C."/>
            <person name="Bowers J.E."/>
            <person name="Hubner S."/>
            <person name="Bellec A."/>
            <person name="Berard A."/>
            <person name="Berges H."/>
            <person name="Blanchet N."/>
            <person name="Boniface M.C."/>
            <person name="Brunel D."/>
            <person name="Catrice O."/>
            <person name="Chaidir N."/>
            <person name="Claudel C."/>
            <person name="Donnadieu C."/>
            <person name="Faraut T."/>
            <person name="Fievet G."/>
            <person name="Helmstetter N."/>
            <person name="King M."/>
            <person name="Knapp S.J."/>
            <person name="Lai Z."/>
            <person name="Le Paslier M.C."/>
            <person name="Lippi Y."/>
            <person name="Lorenzon L."/>
            <person name="Mandel J.R."/>
            <person name="Marage G."/>
            <person name="Marchand G."/>
            <person name="Marquand E."/>
            <person name="Bret-Mestries E."/>
            <person name="Morien E."/>
            <person name="Nambeesan S."/>
            <person name="Nguyen T."/>
            <person name="Pegot-Espagnet P."/>
            <person name="Pouilly N."/>
            <person name="Raftis F."/>
            <person name="Sallet E."/>
            <person name="Schiex T."/>
            <person name="Thomas J."/>
            <person name="Vandecasteele C."/>
            <person name="Vares D."/>
            <person name="Vear F."/>
            <person name="Vautrin S."/>
            <person name="Crespi M."/>
            <person name="Mangin B."/>
            <person name="Burke J.M."/>
            <person name="Salse J."/>
            <person name="Munos S."/>
            <person name="Vincourt P."/>
            <person name="Rieseberg L.H."/>
            <person name="Langlade N.B."/>
        </authorList>
    </citation>
    <scope>NUCLEOTIDE SEQUENCE [LARGE SCALE GENOMIC DNA]</scope>
    <source>
        <strain evidence="3">cv. SF193</strain>
        <tissue evidence="1">Leaves</tissue>
    </source>
</reference>
<evidence type="ECO:0000313" key="2">
    <source>
        <dbReference type="EMBL" id="OTF97121.1"/>
    </source>
</evidence>
<dbReference type="InParanoid" id="A0A251SF01"/>
<dbReference type="Proteomes" id="UP000215914">
    <property type="component" value="Chromosome 14"/>
</dbReference>
<dbReference type="EMBL" id="MNCJ02000329">
    <property type="protein sequence ID" value="KAF5767520.1"/>
    <property type="molecule type" value="Genomic_DNA"/>
</dbReference>
<reference evidence="1" key="3">
    <citation type="submission" date="2020-06" db="EMBL/GenBank/DDBJ databases">
        <title>Helianthus annuus Genome sequencing and assembly Release 2.</title>
        <authorList>
            <person name="Gouzy J."/>
            <person name="Langlade N."/>
            <person name="Munos S."/>
        </authorList>
    </citation>
    <scope>NUCLEOTIDE SEQUENCE</scope>
    <source>
        <tissue evidence="1">Leaves</tissue>
    </source>
</reference>